<sequence length="92" mass="10055">MSQNTSPDNVPSAKQGTADSMAAPGRVGAGGTIDLPIQQYLDWLFAQLARLENAVADPWSSNHPDADQYLLEEAQAALRVYMRFVDHRLGRA</sequence>
<accession>A0AA42Q0Q9</accession>
<feature type="region of interest" description="Disordered" evidence="1">
    <location>
        <begin position="1"/>
        <end position="25"/>
    </location>
</feature>
<protein>
    <submittedName>
        <fullName evidence="2">Uncharacterized protein</fullName>
    </submittedName>
</protein>
<evidence type="ECO:0000256" key="1">
    <source>
        <dbReference type="SAM" id="MobiDB-lite"/>
    </source>
</evidence>
<comment type="caution">
    <text evidence="2">The sequence shown here is derived from an EMBL/GenBank/DDBJ whole genome shotgun (WGS) entry which is preliminary data.</text>
</comment>
<gene>
    <name evidence="2" type="ORF">N5D63_06065</name>
</gene>
<evidence type="ECO:0000313" key="2">
    <source>
        <dbReference type="EMBL" id="MDH1333711.1"/>
    </source>
</evidence>
<name>A0AA42Q0Q9_9BURK</name>
<organism evidence="2 3">
    <name type="scientific">Comamonas thiooxydans</name>
    <dbReference type="NCBI Taxonomy" id="363952"/>
    <lineage>
        <taxon>Bacteria</taxon>
        <taxon>Pseudomonadati</taxon>
        <taxon>Pseudomonadota</taxon>
        <taxon>Betaproteobacteria</taxon>
        <taxon>Burkholderiales</taxon>
        <taxon>Comamonadaceae</taxon>
        <taxon>Comamonas</taxon>
    </lineage>
</organism>
<dbReference type="EMBL" id="JAOCEK010000003">
    <property type="protein sequence ID" value="MDH1333711.1"/>
    <property type="molecule type" value="Genomic_DNA"/>
</dbReference>
<dbReference type="AlphaFoldDB" id="A0AA42Q0Q9"/>
<dbReference type="RefSeq" id="WP_280007447.1">
    <property type="nucleotide sequence ID" value="NZ_JAOCEK010000003.1"/>
</dbReference>
<proteinExistence type="predicted"/>
<reference evidence="2" key="1">
    <citation type="submission" date="2022-09" db="EMBL/GenBank/DDBJ databases">
        <title>Intensive care unit water sources are persistently colonized with multi-drug resistant bacteria and are the site of extensive horizontal gene transfer of antibiotic resistance genes.</title>
        <authorList>
            <person name="Diorio-Toth L."/>
        </authorList>
    </citation>
    <scope>NUCLEOTIDE SEQUENCE</scope>
    <source>
        <strain evidence="2">GD03832</strain>
    </source>
</reference>
<feature type="compositionally biased region" description="Polar residues" evidence="1">
    <location>
        <begin position="1"/>
        <end position="18"/>
    </location>
</feature>
<dbReference type="Proteomes" id="UP001161065">
    <property type="component" value="Unassembled WGS sequence"/>
</dbReference>
<evidence type="ECO:0000313" key="3">
    <source>
        <dbReference type="Proteomes" id="UP001161065"/>
    </source>
</evidence>